<name>A0A1M5HLQ2_9ACTN</name>
<organism evidence="2 3">
    <name type="scientific">Jatrophihabitans endophyticus</name>
    <dbReference type="NCBI Taxonomy" id="1206085"/>
    <lineage>
        <taxon>Bacteria</taxon>
        <taxon>Bacillati</taxon>
        <taxon>Actinomycetota</taxon>
        <taxon>Actinomycetes</taxon>
        <taxon>Jatrophihabitantales</taxon>
        <taxon>Jatrophihabitantaceae</taxon>
        <taxon>Jatrophihabitans</taxon>
    </lineage>
</organism>
<evidence type="ECO:0000313" key="3">
    <source>
        <dbReference type="Proteomes" id="UP000186132"/>
    </source>
</evidence>
<sequence length="511" mass="56033">MPGQEFVATTDAGFALRIKALATTVPLHDLDARKSAKTGDWTIYQMSELALSAIDLVTLAMDFDRGARPDHVLSGVIAAAAEQAPDRPADEHAEVAAWVLDNLLNAGNADRGFRAVYGVTGPGGYSRRHFDFKLLEETYGADGELYLRASNEAVNVLVGALDVDIESAQIAADLRLEVLIRRGKLSEAQAAAQAARYQTIRYGEMLRLHLDATTRDVRNVDWVEEMPKFLSDALGHIEERTRTESAILLSITETRDTADTEQRKEQAARLVELVRECLRRHAQLQRGLQDARGRFRAEQDRQTFTINPAAAVALDLHGQLLVPTLRLPVQAASAALDGYFRASVGLDVPLAPRLIDLYDGLTTPPVERDMLGEEITEPELEEITEPERFNEATYAALDRLLALDPDAPQRLSGLLEQARDTQERAEDVVDLPLLTVVRVLALAAQEIGAARNNQERHVMVAVDDGTPLNDPDFVGSDLLVARAGLLPAAHTPDTDPSAEPRDDDDVQERTG</sequence>
<protein>
    <submittedName>
        <fullName evidence="2">Uncharacterized protein</fullName>
    </submittedName>
</protein>
<dbReference type="STRING" id="1206085.SAMN05443575_1562"/>
<dbReference type="AlphaFoldDB" id="A0A1M5HLQ2"/>
<reference evidence="2 3" key="1">
    <citation type="submission" date="2016-11" db="EMBL/GenBank/DDBJ databases">
        <authorList>
            <person name="Jaros S."/>
            <person name="Januszkiewicz K."/>
            <person name="Wedrychowicz H."/>
        </authorList>
    </citation>
    <scope>NUCLEOTIDE SEQUENCE [LARGE SCALE GENOMIC DNA]</scope>
    <source>
        <strain evidence="2 3">DSM 45627</strain>
    </source>
</reference>
<dbReference type="Proteomes" id="UP000186132">
    <property type="component" value="Unassembled WGS sequence"/>
</dbReference>
<dbReference type="RefSeq" id="WP_143168055.1">
    <property type="nucleotide sequence ID" value="NZ_FQVU01000002.1"/>
</dbReference>
<dbReference type="EMBL" id="FQVU01000002">
    <property type="protein sequence ID" value="SHG16879.1"/>
    <property type="molecule type" value="Genomic_DNA"/>
</dbReference>
<evidence type="ECO:0000313" key="2">
    <source>
        <dbReference type="EMBL" id="SHG16879.1"/>
    </source>
</evidence>
<feature type="region of interest" description="Disordered" evidence="1">
    <location>
        <begin position="487"/>
        <end position="511"/>
    </location>
</feature>
<evidence type="ECO:0000256" key="1">
    <source>
        <dbReference type="SAM" id="MobiDB-lite"/>
    </source>
</evidence>
<gene>
    <name evidence="2" type="ORF">SAMN05443575_1562</name>
</gene>
<feature type="compositionally biased region" description="Acidic residues" evidence="1">
    <location>
        <begin position="501"/>
        <end position="511"/>
    </location>
</feature>
<accession>A0A1M5HLQ2</accession>
<proteinExistence type="predicted"/>
<keyword evidence="3" id="KW-1185">Reference proteome</keyword>
<dbReference type="OrthoDB" id="3959275at2"/>